<evidence type="ECO:0008006" key="3">
    <source>
        <dbReference type="Google" id="ProtNLM"/>
    </source>
</evidence>
<dbReference type="Pfam" id="PF00702">
    <property type="entry name" value="Hydrolase"/>
    <property type="match status" value="1"/>
</dbReference>
<proteinExistence type="predicted"/>
<dbReference type="AlphaFoldDB" id="A0A2H0TR96"/>
<dbReference type="InterPro" id="IPR036412">
    <property type="entry name" value="HAD-like_sf"/>
</dbReference>
<organism evidence="1 2">
    <name type="scientific">Candidatus Magasanikbacteria bacterium CG10_big_fil_rev_8_21_14_0_10_47_10</name>
    <dbReference type="NCBI Taxonomy" id="1974652"/>
    <lineage>
        <taxon>Bacteria</taxon>
        <taxon>Candidatus Magasanikiibacteriota</taxon>
    </lineage>
</organism>
<dbReference type="Proteomes" id="UP000230154">
    <property type="component" value="Unassembled WGS sequence"/>
</dbReference>
<sequence>MYIIDFDDTLFDTHAYKRARLEAVQAVGISEDLFWKTYADARVTPDGTFSYTDERHAALLGSHRKDEKAVCEAFAQINDRIHEFVQPDAENFLHRLKATGTSLVLLSLGDEGFQEMKTHRSGLHMFFDRVVMVDRTKKDVVAELMKTNEDPTWFINDKVSETKEIVRLFPAVRAVLKISPKFDRMEYEESGLPFFDTLTEIADYAIN</sequence>
<accession>A0A2H0TR96</accession>
<dbReference type="Gene3D" id="3.40.50.1000">
    <property type="entry name" value="HAD superfamily/HAD-like"/>
    <property type="match status" value="1"/>
</dbReference>
<gene>
    <name evidence="1" type="ORF">COU35_01170</name>
</gene>
<dbReference type="SUPFAM" id="SSF56784">
    <property type="entry name" value="HAD-like"/>
    <property type="match status" value="1"/>
</dbReference>
<evidence type="ECO:0000313" key="1">
    <source>
        <dbReference type="EMBL" id="PIR74664.1"/>
    </source>
</evidence>
<protein>
    <recommendedName>
        <fullName evidence="3">HAD family hydrolase</fullName>
    </recommendedName>
</protein>
<comment type="caution">
    <text evidence="1">The sequence shown here is derived from an EMBL/GenBank/DDBJ whole genome shotgun (WGS) entry which is preliminary data.</text>
</comment>
<dbReference type="InterPro" id="IPR023214">
    <property type="entry name" value="HAD_sf"/>
</dbReference>
<reference evidence="2" key="1">
    <citation type="submission" date="2017-09" db="EMBL/GenBank/DDBJ databases">
        <title>Depth-based differentiation of microbial function through sediment-hosted aquifers and enrichment of novel symbionts in the deep terrestrial subsurface.</title>
        <authorList>
            <person name="Probst A.J."/>
            <person name="Ladd B."/>
            <person name="Jarett J.K."/>
            <person name="Geller-Mcgrath D.E."/>
            <person name="Sieber C.M.K."/>
            <person name="Emerson J.B."/>
            <person name="Anantharaman K."/>
            <person name="Thomas B.C."/>
            <person name="Malmstrom R."/>
            <person name="Stieglmeier M."/>
            <person name="Klingl A."/>
            <person name="Woyke T."/>
            <person name="Ryan C.M."/>
            <person name="Banfield J.F."/>
        </authorList>
    </citation>
    <scope>NUCLEOTIDE SEQUENCE [LARGE SCALE GENOMIC DNA]</scope>
</reference>
<dbReference type="EMBL" id="PFCB01000010">
    <property type="protein sequence ID" value="PIR74664.1"/>
    <property type="molecule type" value="Genomic_DNA"/>
</dbReference>
<name>A0A2H0TR96_9BACT</name>
<evidence type="ECO:0000313" key="2">
    <source>
        <dbReference type="Proteomes" id="UP000230154"/>
    </source>
</evidence>